<dbReference type="Proteomes" id="UP000233750">
    <property type="component" value="Unassembled WGS sequence"/>
</dbReference>
<sequence length="135" mass="14267">MELGLQVPGFTLPGGTAALRVELAEAVRAADDAGFAYLAVSAKPFSSKHFTAERLLNSPQPPQRPPIMVGGGAKTVYHYLDLAPSGEKTGESLAEAQRLHRLGVQAVIGPLPGGLDRDRIEIFAQDIIPAVKELA</sequence>
<evidence type="ECO:0000313" key="1">
    <source>
        <dbReference type="EMBL" id="MBB2499633.1"/>
    </source>
</evidence>
<keyword evidence="3" id="KW-1185">Reference proteome</keyword>
<dbReference type="EMBL" id="JACJHR010000012">
    <property type="protein sequence ID" value="MBB2499633.1"/>
    <property type="molecule type" value="Genomic_DNA"/>
</dbReference>
<reference evidence="2 3" key="1">
    <citation type="submission" date="2017-12" db="EMBL/GenBank/DDBJ databases">
        <title>Sequencing the genomes of 1000 Actinobacteria strains.</title>
        <authorList>
            <person name="Klenk H.-P."/>
        </authorList>
    </citation>
    <scope>NUCLEOTIDE SEQUENCE [LARGE SCALE GENOMIC DNA]</scope>
    <source>
        <strain evidence="2 3">DSM 45165</strain>
    </source>
</reference>
<evidence type="ECO:0000313" key="2">
    <source>
        <dbReference type="EMBL" id="PKV92208.1"/>
    </source>
</evidence>
<proteinExistence type="predicted"/>
<protein>
    <recommendedName>
        <fullName evidence="5">Luciferase-like monooxygenase</fullName>
    </recommendedName>
</protein>
<dbReference type="OrthoDB" id="4029802at2"/>
<name>A0A2N3WEA8_9PSEU</name>
<evidence type="ECO:0000313" key="3">
    <source>
        <dbReference type="Proteomes" id="UP000233750"/>
    </source>
</evidence>
<evidence type="ECO:0000313" key="4">
    <source>
        <dbReference type="Proteomes" id="UP000550260"/>
    </source>
</evidence>
<evidence type="ECO:0008006" key="5">
    <source>
        <dbReference type="Google" id="ProtNLM"/>
    </source>
</evidence>
<accession>A0A2N3WEA8</accession>
<accession>A0A8E1VWN1</accession>
<dbReference type="RefSeq" id="WP_101436090.1">
    <property type="nucleotide sequence ID" value="NZ_JACJHR010000012.1"/>
</dbReference>
<reference evidence="1 4" key="2">
    <citation type="submission" date="2020-08" db="EMBL/GenBank/DDBJ databases">
        <title>Amycolatopsis echigonensis JCM 21831.</title>
        <authorList>
            <person name="Tedsree N."/>
            <person name="Kuncharoen N."/>
            <person name="Likhitwitayawuid K."/>
            <person name="Tanasupawat S."/>
        </authorList>
    </citation>
    <scope>NUCLEOTIDE SEQUENCE [LARGE SCALE GENOMIC DNA]</scope>
    <source>
        <strain evidence="1 4">JCM 21831</strain>
    </source>
</reference>
<dbReference type="Proteomes" id="UP000550260">
    <property type="component" value="Unassembled WGS sequence"/>
</dbReference>
<organism evidence="2 3">
    <name type="scientific">Amycolatopsis echigonensis</name>
    <dbReference type="NCBI Taxonomy" id="2576905"/>
    <lineage>
        <taxon>Bacteria</taxon>
        <taxon>Bacillati</taxon>
        <taxon>Actinomycetota</taxon>
        <taxon>Actinomycetes</taxon>
        <taxon>Pseudonocardiales</taxon>
        <taxon>Pseudonocardiaceae</taxon>
        <taxon>Amycolatopsis</taxon>
    </lineage>
</organism>
<comment type="caution">
    <text evidence="2">The sequence shown here is derived from an EMBL/GenBank/DDBJ whole genome shotgun (WGS) entry which is preliminary data.</text>
</comment>
<gene>
    <name evidence="2" type="ORF">ATK30_3004</name>
    <name evidence="1" type="ORF">H5411_10915</name>
</gene>
<dbReference type="EMBL" id="PJMY01000003">
    <property type="protein sequence ID" value="PKV92208.1"/>
    <property type="molecule type" value="Genomic_DNA"/>
</dbReference>
<dbReference type="AlphaFoldDB" id="A0A2N3WEA8"/>